<protein>
    <submittedName>
        <fullName evidence="2">Uncharacterized protein</fullName>
    </submittedName>
</protein>
<evidence type="ECO:0000313" key="3">
    <source>
        <dbReference type="Proteomes" id="UP000822688"/>
    </source>
</evidence>
<feature type="transmembrane region" description="Helical" evidence="1">
    <location>
        <begin position="142"/>
        <end position="170"/>
    </location>
</feature>
<keyword evidence="1" id="KW-0472">Membrane</keyword>
<feature type="transmembrane region" description="Helical" evidence="1">
    <location>
        <begin position="30"/>
        <end position="52"/>
    </location>
</feature>
<keyword evidence="3" id="KW-1185">Reference proteome</keyword>
<dbReference type="AlphaFoldDB" id="A0A8T0I2A4"/>
<dbReference type="PANTHER" id="PTHR33133:SF1">
    <property type="entry name" value="EXPRESSED PROTEIN-RELATED"/>
    <property type="match status" value="1"/>
</dbReference>
<proteinExistence type="predicted"/>
<feature type="transmembrane region" description="Helical" evidence="1">
    <location>
        <begin position="91"/>
        <end position="121"/>
    </location>
</feature>
<name>A0A8T0I2A4_CERPU</name>
<gene>
    <name evidence="2" type="ORF">KC19_5G165500</name>
</gene>
<sequence>MDREPDEMRSLGVVGICKEAYNILHLHLRLFLSLALTLVLPLGVIIFLHGFVADPLVNKINRNEEELTHEMAGSPAAAKTHSRLDAENFGLMIFVLTYFIFVLAFSLLSTAAIVYTVASIYTAKGLSYVKVLSVVPKVWKRLFMTFFWAHVLIFLYNFAFIMILFFLLLLQFSTGWNFGILAVPVIIVFSCLAVYIYLVWHLASVVSVLEDSYGIAALRKSSELIKGKRWVGCAVFAIYTVFTSVVLATYNVLVRDPNHMQSVFGRVVIGLFLLLLWTAFTLIGILVQTVVYFVCKSYHQESIDRYALSEHLDGYLGEYMPLKGPVSLEALEAELEDPSENGRQLVVR</sequence>
<dbReference type="EMBL" id="CM026425">
    <property type="protein sequence ID" value="KAG0577574.1"/>
    <property type="molecule type" value="Genomic_DNA"/>
</dbReference>
<dbReference type="PANTHER" id="PTHR33133">
    <property type="entry name" value="OS08G0107100 PROTEIN-RELATED"/>
    <property type="match status" value="1"/>
</dbReference>
<feature type="transmembrane region" description="Helical" evidence="1">
    <location>
        <begin position="230"/>
        <end position="250"/>
    </location>
</feature>
<dbReference type="Proteomes" id="UP000822688">
    <property type="component" value="Chromosome 5"/>
</dbReference>
<keyword evidence="1" id="KW-0812">Transmembrane</keyword>
<feature type="transmembrane region" description="Helical" evidence="1">
    <location>
        <begin position="270"/>
        <end position="295"/>
    </location>
</feature>
<evidence type="ECO:0000256" key="1">
    <source>
        <dbReference type="SAM" id="Phobius"/>
    </source>
</evidence>
<keyword evidence="1" id="KW-1133">Transmembrane helix</keyword>
<dbReference type="OrthoDB" id="1908649at2759"/>
<organism evidence="2 3">
    <name type="scientific">Ceratodon purpureus</name>
    <name type="common">Fire moss</name>
    <name type="synonym">Dicranum purpureum</name>
    <dbReference type="NCBI Taxonomy" id="3225"/>
    <lineage>
        <taxon>Eukaryota</taxon>
        <taxon>Viridiplantae</taxon>
        <taxon>Streptophyta</taxon>
        <taxon>Embryophyta</taxon>
        <taxon>Bryophyta</taxon>
        <taxon>Bryophytina</taxon>
        <taxon>Bryopsida</taxon>
        <taxon>Dicranidae</taxon>
        <taxon>Pseudoditrichales</taxon>
        <taxon>Ditrichaceae</taxon>
        <taxon>Ceratodon</taxon>
    </lineage>
</organism>
<reference evidence="2" key="1">
    <citation type="submission" date="2020-06" db="EMBL/GenBank/DDBJ databases">
        <title>WGS assembly of Ceratodon purpureus strain R40.</title>
        <authorList>
            <person name="Carey S.B."/>
            <person name="Jenkins J."/>
            <person name="Shu S."/>
            <person name="Lovell J.T."/>
            <person name="Sreedasyam A."/>
            <person name="Maumus F."/>
            <person name="Tiley G.P."/>
            <person name="Fernandez-Pozo N."/>
            <person name="Barry K."/>
            <person name="Chen C."/>
            <person name="Wang M."/>
            <person name="Lipzen A."/>
            <person name="Daum C."/>
            <person name="Saski C.A."/>
            <person name="Payton A.C."/>
            <person name="Mcbreen J.C."/>
            <person name="Conrad R.E."/>
            <person name="Kollar L.M."/>
            <person name="Olsson S."/>
            <person name="Huttunen S."/>
            <person name="Landis J.B."/>
            <person name="Wickett N.J."/>
            <person name="Johnson M.G."/>
            <person name="Rensing S.A."/>
            <person name="Grimwood J."/>
            <person name="Schmutz J."/>
            <person name="Mcdaniel S.F."/>
        </authorList>
    </citation>
    <scope>NUCLEOTIDE SEQUENCE</scope>
    <source>
        <strain evidence="2">R40</strain>
    </source>
</reference>
<evidence type="ECO:0000313" key="2">
    <source>
        <dbReference type="EMBL" id="KAG0577574.1"/>
    </source>
</evidence>
<comment type="caution">
    <text evidence="2">The sequence shown here is derived from an EMBL/GenBank/DDBJ whole genome shotgun (WGS) entry which is preliminary data.</text>
</comment>
<accession>A0A8T0I2A4</accession>
<feature type="transmembrane region" description="Helical" evidence="1">
    <location>
        <begin position="176"/>
        <end position="209"/>
    </location>
</feature>